<dbReference type="Proteomes" id="UP000054270">
    <property type="component" value="Unassembled WGS sequence"/>
</dbReference>
<reference evidence="2" key="1">
    <citation type="submission" date="2014-04" db="EMBL/GenBank/DDBJ databases">
        <title>Evolutionary Origins and Diversification of the Mycorrhizal Mutualists.</title>
        <authorList>
            <consortium name="DOE Joint Genome Institute"/>
            <consortium name="Mycorrhizal Genomics Consortium"/>
            <person name="Kohler A."/>
            <person name="Kuo A."/>
            <person name="Nagy L.G."/>
            <person name="Floudas D."/>
            <person name="Copeland A."/>
            <person name="Barry K.W."/>
            <person name="Cichocki N."/>
            <person name="Veneault-Fourrey C."/>
            <person name="LaButti K."/>
            <person name="Lindquist E.A."/>
            <person name="Lipzen A."/>
            <person name="Lundell T."/>
            <person name="Morin E."/>
            <person name="Murat C."/>
            <person name="Riley R."/>
            <person name="Ohm R."/>
            <person name="Sun H."/>
            <person name="Tunlid A."/>
            <person name="Henrissat B."/>
            <person name="Grigoriev I.V."/>
            <person name="Hibbett D.S."/>
            <person name="Martin F."/>
        </authorList>
    </citation>
    <scope>NUCLEOTIDE SEQUENCE [LARGE SCALE GENOMIC DNA]</scope>
    <source>
        <strain evidence="2">FD-334 SS-4</strain>
    </source>
</reference>
<gene>
    <name evidence="1" type="ORF">HYPSUDRAFT_659085</name>
</gene>
<name>A0A0D2PRG3_HYPSF</name>
<accession>A0A0D2PRG3</accession>
<sequence>MTSIAEHPSASTDPFKSHLVALLSVYELGPQPGAPIPKYDGPADWQTETILRSLATIARRMWTAEGVVTEFQTARSQLRRQWSWRRRCSTRDLRTLPQTTITLSPMPRRQARTR</sequence>
<dbReference type="STRING" id="945553.A0A0D2PRG3"/>
<dbReference type="EMBL" id="KN817550">
    <property type="protein sequence ID" value="KJA22435.1"/>
    <property type="molecule type" value="Genomic_DNA"/>
</dbReference>
<protein>
    <submittedName>
        <fullName evidence="1">Uncharacterized protein</fullName>
    </submittedName>
</protein>
<keyword evidence="2" id="KW-1185">Reference proteome</keyword>
<dbReference type="OrthoDB" id="3133167at2759"/>
<dbReference type="AlphaFoldDB" id="A0A0D2PRG3"/>
<evidence type="ECO:0000313" key="1">
    <source>
        <dbReference type="EMBL" id="KJA22435.1"/>
    </source>
</evidence>
<proteinExistence type="predicted"/>
<evidence type="ECO:0000313" key="2">
    <source>
        <dbReference type="Proteomes" id="UP000054270"/>
    </source>
</evidence>
<organism evidence="1 2">
    <name type="scientific">Hypholoma sublateritium (strain FD-334 SS-4)</name>
    <dbReference type="NCBI Taxonomy" id="945553"/>
    <lineage>
        <taxon>Eukaryota</taxon>
        <taxon>Fungi</taxon>
        <taxon>Dikarya</taxon>
        <taxon>Basidiomycota</taxon>
        <taxon>Agaricomycotina</taxon>
        <taxon>Agaricomycetes</taxon>
        <taxon>Agaricomycetidae</taxon>
        <taxon>Agaricales</taxon>
        <taxon>Agaricineae</taxon>
        <taxon>Strophariaceae</taxon>
        <taxon>Hypholoma</taxon>
    </lineage>
</organism>